<evidence type="ECO:0000256" key="1">
    <source>
        <dbReference type="SAM" id="MobiDB-lite"/>
    </source>
</evidence>
<feature type="compositionally biased region" description="Acidic residues" evidence="1">
    <location>
        <begin position="40"/>
        <end position="54"/>
    </location>
</feature>
<feature type="compositionally biased region" description="Basic residues" evidence="1">
    <location>
        <begin position="111"/>
        <end position="135"/>
    </location>
</feature>
<feature type="compositionally biased region" description="Acidic residues" evidence="1">
    <location>
        <begin position="82"/>
        <end position="95"/>
    </location>
</feature>
<feature type="compositionally biased region" description="Basic and acidic residues" evidence="1">
    <location>
        <begin position="324"/>
        <end position="339"/>
    </location>
</feature>
<protein>
    <recommendedName>
        <fullName evidence="4">Protein IFH1</fullName>
    </recommendedName>
</protein>
<dbReference type="Pfam" id="PF10380">
    <property type="entry name" value="CRF1"/>
    <property type="match status" value="1"/>
</dbReference>
<dbReference type="PANTHER" id="PTHR28057:SF1">
    <property type="entry name" value="PROTEIN IFH1-RELATED"/>
    <property type="match status" value="1"/>
</dbReference>
<evidence type="ECO:0000313" key="3">
    <source>
        <dbReference type="Proteomes" id="UP000697297"/>
    </source>
</evidence>
<name>A0ABQ7RF31_9ASCO</name>
<accession>A0ABQ7RF31</accession>
<feature type="compositionally biased region" description="Polar residues" evidence="1">
    <location>
        <begin position="300"/>
        <end position="309"/>
    </location>
</feature>
<evidence type="ECO:0000313" key="2">
    <source>
        <dbReference type="EMBL" id="KAG7764441.1"/>
    </source>
</evidence>
<evidence type="ECO:0008006" key="4">
    <source>
        <dbReference type="Google" id="ProtNLM"/>
    </source>
</evidence>
<dbReference type="EMBL" id="JAHLUN010000008">
    <property type="protein sequence ID" value="KAG7764441.1"/>
    <property type="molecule type" value="Genomic_DNA"/>
</dbReference>
<comment type="caution">
    <text evidence="2">The sequence shown here is derived from an EMBL/GenBank/DDBJ whole genome shotgun (WGS) entry which is preliminary data.</text>
</comment>
<gene>
    <name evidence="2" type="ORF">KL946_003121</name>
</gene>
<keyword evidence="3" id="KW-1185">Reference proteome</keyword>
<dbReference type="PANTHER" id="PTHR28057">
    <property type="entry name" value="PROTEIN IFH1-RELATED"/>
    <property type="match status" value="1"/>
</dbReference>
<feature type="region of interest" description="Disordered" evidence="1">
    <location>
        <begin position="298"/>
        <end position="361"/>
    </location>
</feature>
<feature type="region of interest" description="Disordered" evidence="1">
    <location>
        <begin position="409"/>
        <end position="467"/>
    </location>
</feature>
<proteinExistence type="predicted"/>
<feature type="region of interest" description="Disordered" evidence="1">
    <location>
        <begin position="1"/>
        <end position="158"/>
    </location>
</feature>
<feature type="compositionally biased region" description="Basic and acidic residues" evidence="1">
    <location>
        <begin position="414"/>
        <end position="424"/>
    </location>
</feature>
<dbReference type="InterPro" id="IPR018837">
    <property type="entry name" value="TF_CRF1/IFH1"/>
</dbReference>
<reference evidence="2 3" key="1">
    <citation type="journal article" date="2021" name="G3 (Bethesda)">
        <title>Genomic diversity, chromosomal rearrangements, and interspecies hybridization in the ogataea polymorpha species complex.</title>
        <authorList>
            <person name="Hanson S.J."/>
            <person name="Cinneide E.O."/>
            <person name="Salzberg L.I."/>
            <person name="Wolfe K.H."/>
            <person name="McGowan J."/>
            <person name="Fitzpatrick D.A."/>
            <person name="Matlin K."/>
        </authorList>
    </citation>
    <scope>NUCLEOTIDE SEQUENCE [LARGE SCALE GENOMIC DNA]</scope>
    <source>
        <strain evidence="2">81-436-3</strain>
    </source>
</reference>
<feature type="compositionally biased region" description="Acidic residues" evidence="1">
    <location>
        <begin position="145"/>
        <end position="158"/>
    </location>
</feature>
<sequence>MAKGRKQVTSKRVSQAPRHLPHPAGGAHSRSRRRFSIVSDSEESESSEESEDSESGSTASEGDYRVSSARRQVDEIISSSFESDDQSSSSDDDNVDFVQLTKERARAMKAATRHKSPRKSSKKTSKKAAKSAGSRKRLEALEQAVEAEEDEEEELDDDIVDQVLEDEERKFKAQDPTPDIQLDDERVDYANAIAEEDLGEEVDIGTFHDATIIDETVSLEVPKFDDQEIDSDADYEFDKNDLIQALQNDNDDLELLAFGNSDDDYDFLLPEDDPYFKDDNYLLKEETDALVNDVNDVNDYSSSAATPRSSVVEEATNNGEGGQDEGHVRVKEMKPEKVKYLPAPEDSDEDDEDDEDLADIDVSAFDDIFTSDYDHYSGKRGQGVVPMNAIVSDDDDSDGENQLLQYFFSSDSSASEKEDEHDNSSAEEDVGDKVGERDGDETDEDTSLPVHSTRKIGSKSAKEVLSSSKNNFRAPVLGTFIISKTRKPFGIIDGISTRFLHPGQDNRTSVVKGTRMSVANRQRQRTQTQPSAPPIALDELLNISEFEDEEQEQTTSVDWDLFHERRVPLSAFRNKGVVNNTYYQPHPDATRKYSFGDHRRKKMRATVAALEKTKKRRARGSFGGELMIPANTAKSLRKASKRLHKLSKGRRQSVAEAQAEGLRPTKGGLFSEEILCDVEELLVDIGHNDDLRFLFGS</sequence>
<dbReference type="Proteomes" id="UP000697297">
    <property type="component" value="Unassembled WGS sequence"/>
</dbReference>
<feature type="compositionally biased region" description="Acidic residues" evidence="1">
    <location>
        <begin position="345"/>
        <end position="359"/>
    </location>
</feature>
<organism evidence="2 3">
    <name type="scientific">Ogataea haglerorum</name>
    <dbReference type="NCBI Taxonomy" id="1937702"/>
    <lineage>
        <taxon>Eukaryota</taxon>
        <taxon>Fungi</taxon>
        <taxon>Dikarya</taxon>
        <taxon>Ascomycota</taxon>
        <taxon>Saccharomycotina</taxon>
        <taxon>Pichiomycetes</taxon>
        <taxon>Pichiales</taxon>
        <taxon>Pichiaceae</taxon>
        <taxon>Ogataea</taxon>
    </lineage>
</organism>